<evidence type="ECO:0000256" key="2">
    <source>
        <dbReference type="ARBA" id="ARBA00004305"/>
    </source>
</evidence>
<evidence type="ECO:0000256" key="13">
    <source>
        <dbReference type="ARBA" id="ARBA00083541"/>
    </source>
</evidence>
<dbReference type="Pfam" id="PF03372">
    <property type="entry name" value="Exo_endo_phos"/>
    <property type="match status" value="1"/>
</dbReference>
<evidence type="ECO:0000256" key="10">
    <source>
        <dbReference type="ARBA" id="ARBA00022946"/>
    </source>
</evidence>
<evidence type="ECO:0000313" key="17">
    <source>
        <dbReference type="Proteomes" id="UP001347796"/>
    </source>
</evidence>
<dbReference type="GO" id="GO:0000288">
    <property type="term" value="P:nuclear-transcribed mRNA catabolic process, deadenylation-dependent decay"/>
    <property type="evidence" value="ECO:0007669"/>
    <property type="project" value="TreeGrafter"/>
</dbReference>
<evidence type="ECO:0000256" key="12">
    <source>
        <dbReference type="ARBA" id="ARBA00072755"/>
    </source>
</evidence>
<evidence type="ECO:0000256" key="7">
    <source>
        <dbReference type="ARBA" id="ARBA00022801"/>
    </source>
</evidence>
<comment type="cofactor">
    <cofactor evidence="1">
        <name>Mg(2+)</name>
        <dbReference type="ChEBI" id="CHEBI:18420"/>
    </cofactor>
</comment>
<keyword evidence="4" id="KW-0507">mRNA processing</keyword>
<evidence type="ECO:0000313" key="16">
    <source>
        <dbReference type="EMBL" id="KAK6165880.1"/>
    </source>
</evidence>
<evidence type="ECO:0000256" key="5">
    <source>
        <dbReference type="ARBA" id="ARBA00022722"/>
    </source>
</evidence>
<keyword evidence="6" id="KW-0479">Metal-binding</keyword>
<keyword evidence="10" id="KW-0809">Transit peptide</keyword>
<evidence type="ECO:0000256" key="3">
    <source>
        <dbReference type="ARBA" id="ARBA00022553"/>
    </source>
</evidence>
<dbReference type="Proteomes" id="UP001347796">
    <property type="component" value="Unassembled WGS sequence"/>
</dbReference>
<proteinExistence type="predicted"/>
<dbReference type="Gene3D" id="3.60.10.10">
    <property type="entry name" value="Endonuclease/exonuclease/phosphatase"/>
    <property type="match status" value="1"/>
</dbReference>
<dbReference type="InterPro" id="IPR005135">
    <property type="entry name" value="Endo/exonuclease/phosphatase"/>
</dbReference>
<evidence type="ECO:0000259" key="14">
    <source>
        <dbReference type="Pfam" id="PF03372"/>
    </source>
</evidence>
<keyword evidence="17" id="KW-1185">Reference proteome</keyword>
<dbReference type="AlphaFoldDB" id="A0AAN8G4M3"/>
<dbReference type="InterPro" id="IPR048821">
    <property type="entry name" value="PDE12-like_N"/>
</dbReference>
<comment type="subcellular location">
    <subcellularLocation>
        <location evidence="2">Mitochondrion matrix</location>
    </subcellularLocation>
</comment>
<keyword evidence="3" id="KW-0597">Phosphoprotein</keyword>
<evidence type="ECO:0000259" key="15">
    <source>
        <dbReference type="Pfam" id="PF21171"/>
    </source>
</evidence>
<comment type="caution">
    <text evidence="16">The sequence shown here is derived from an EMBL/GenBank/DDBJ whole genome shotgun (WGS) entry which is preliminary data.</text>
</comment>
<dbReference type="InterPro" id="IPR036691">
    <property type="entry name" value="Endo/exonu/phosph_ase_sf"/>
</dbReference>
<dbReference type="GO" id="GO:0004535">
    <property type="term" value="F:poly(A)-specific ribonuclease activity"/>
    <property type="evidence" value="ECO:0007669"/>
    <property type="project" value="UniProtKB-ARBA"/>
</dbReference>
<keyword evidence="11" id="KW-0496">Mitochondrion</keyword>
<keyword evidence="7" id="KW-0378">Hydrolase</keyword>
<evidence type="ECO:0000256" key="8">
    <source>
        <dbReference type="ARBA" id="ARBA00022839"/>
    </source>
</evidence>
<accession>A0AAN8G4M3</accession>
<dbReference type="EMBL" id="JAZGQO010000021">
    <property type="protein sequence ID" value="KAK6165880.1"/>
    <property type="molecule type" value="Genomic_DNA"/>
</dbReference>
<protein>
    <recommendedName>
        <fullName evidence="12">2',5'-phosphodiesterase 12</fullName>
    </recommendedName>
    <alternativeName>
        <fullName evidence="13">Mitochondrial deadenylase</fullName>
    </alternativeName>
</protein>
<organism evidence="16 17">
    <name type="scientific">Patella caerulea</name>
    <name type="common">Rayed Mediterranean limpet</name>
    <dbReference type="NCBI Taxonomy" id="87958"/>
    <lineage>
        <taxon>Eukaryota</taxon>
        <taxon>Metazoa</taxon>
        <taxon>Spiralia</taxon>
        <taxon>Lophotrochozoa</taxon>
        <taxon>Mollusca</taxon>
        <taxon>Gastropoda</taxon>
        <taxon>Patellogastropoda</taxon>
        <taxon>Patelloidea</taxon>
        <taxon>Patellidae</taxon>
        <taxon>Patella</taxon>
    </lineage>
</organism>
<keyword evidence="5" id="KW-0540">Nuclease</keyword>
<evidence type="ECO:0000256" key="4">
    <source>
        <dbReference type="ARBA" id="ARBA00022664"/>
    </source>
</evidence>
<evidence type="ECO:0000256" key="6">
    <source>
        <dbReference type="ARBA" id="ARBA00022723"/>
    </source>
</evidence>
<dbReference type="Pfam" id="PF21171">
    <property type="entry name" value="PDE12-like_N"/>
    <property type="match status" value="1"/>
</dbReference>
<evidence type="ECO:0000256" key="9">
    <source>
        <dbReference type="ARBA" id="ARBA00022842"/>
    </source>
</evidence>
<feature type="domain" description="2',5'-phosphodiesterase 12-like N-terminal" evidence="15">
    <location>
        <begin position="38"/>
        <end position="135"/>
    </location>
</feature>
<evidence type="ECO:0000256" key="11">
    <source>
        <dbReference type="ARBA" id="ARBA00023128"/>
    </source>
</evidence>
<feature type="domain" description="Endonuclease/exonuclease/phosphatase" evidence="14">
    <location>
        <begin position="163"/>
        <end position="470"/>
    </location>
</feature>
<dbReference type="GO" id="GO:0006397">
    <property type="term" value="P:mRNA processing"/>
    <property type="evidence" value="ECO:0007669"/>
    <property type="project" value="UniProtKB-KW"/>
</dbReference>
<dbReference type="InterPro" id="IPR050410">
    <property type="entry name" value="CCR4/nocturin_mRNA_transcr"/>
</dbReference>
<gene>
    <name evidence="16" type="ORF">SNE40_022702</name>
</gene>
<dbReference type="PANTHER" id="PTHR12121">
    <property type="entry name" value="CARBON CATABOLITE REPRESSOR PROTEIN 4"/>
    <property type="match status" value="1"/>
</dbReference>
<dbReference type="GO" id="GO:0005759">
    <property type="term" value="C:mitochondrial matrix"/>
    <property type="evidence" value="ECO:0007669"/>
    <property type="project" value="UniProtKB-SubCell"/>
</dbReference>
<dbReference type="SUPFAM" id="SSF56219">
    <property type="entry name" value="DNase I-like"/>
    <property type="match status" value="1"/>
</dbReference>
<reference evidence="16 17" key="1">
    <citation type="submission" date="2024-01" db="EMBL/GenBank/DDBJ databases">
        <title>The genome of the rayed Mediterranean limpet Patella caerulea (Linnaeus, 1758).</title>
        <authorList>
            <person name="Anh-Thu Weber A."/>
            <person name="Halstead-Nussloch G."/>
        </authorList>
    </citation>
    <scope>NUCLEOTIDE SEQUENCE [LARGE SCALE GENOMIC DNA]</scope>
    <source>
        <strain evidence="16">AATW-2023a</strain>
        <tissue evidence="16">Whole specimen</tissue>
    </source>
</reference>
<dbReference type="FunFam" id="3.60.10.10:FF:000018">
    <property type="entry name" value="2',5'-phosphodiesterase 12"/>
    <property type="match status" value="1"/>
</dbReference>
<sequence>MLKKGKTLLDTTPNIDAWTEDSELVIGDTKLQMEINSPTVISLSLPASIMSGFPIFPKSELEFVNIDHCKFVWYREPLPSASAKDADNVPVEISRERYYSPTPAEIGHRLSLTLTPLNGERVGKEVSVTSKFEVEAGPGLCPFEKRHLYTQKEAEKESLRVVSYNILADVYADSDFSRTELFPYCPPYALNYDYRKQLLLKEITGYNGDIVCLQECDRRYFESDFKPALDLLGLSGLLKIKGGQVPEGSALFYRRSKLRLLGQHDILLTEVVANEEKYSDLWQKICSLGPLKEKMEARSTALQLAVFESLDVKDKILMVANTHLFFHPKASHIRMLQMAICLRHIESVMSQYISEGKTVSFIFCGDFNSVAEEEINTFMTTKFIPSDYYLWNSSGEEEKLNDLELHHNFNIISGCGYSKYTNYTVGFHGMLDYIFVDSDNLTVTEVIPMPDHEDVITHIALPSIVAPSDHIAQICQIKWK</sequence>
<keyword evidence="9" id="KW-0460">Magnesium</keyword>
<name>A0AAN8G4M3_PATCE</name>
<dbReference type="PANTHER" id="PTHR12121:SF37">
    <property type="entry name" value="2',5'-PHOSPHODIESTERASE 12"/>
    <property type="match status" value="1"/>
</dbReference>
<evidence type="ECO:0000256" key="1">
    <source>
        <dbReference type="ARBA" id="ARBA00001946"/>
    </source>
</evidence>
<keyword evidence="8" id="KW-0269">Exonuclease</keyword>
<dbReference type="GO" id="GO:0046872">
    <property type="term" value="F:metal ion binding"/>
    <property type="evidence" value="ECO:0007669"/>
    <property type="project" value="UniProtKB-KW"/>
</dbReference>